<keyword evidence="6 9" id="KW-0067">ATP-binding</keyword>
<proteinExistence type="inferred from homology"/>
<evidence type="ECO:0000256" key="9">
    <source>
        <dbReference type="HAMAP-Rule" id="MF_00021"/>
    </source>
</evidence>
<dbReference type="SUPFAM" id="SSF52402">
    <property type="entry name" value="Adenine nucleotide alpha hydrolases-like"/>
    <property type="match status" value="1"/>
</dbReference>
<dbReference type="SMART" id="SM00981">
    <property type="entry name" value="THUMP"/>
    <property type="match status" value="1"/>
</dbReference>
<sequence length="484" mass="54042">MKYVVKFFSEIAIKSTPVRRRFVDKLASNARAVLVELDPQVVVRRHWDKLEIESEADESLQRQIVDALQHMSGITYILEVQSHPLPDLAGIIEKVMPVYAERLAGKSFAVRCKRSGQHSFSSLDVEREVGAALLRQTEAAGVNLSQPEVTVDLEISKKSLYVVAERYRGIGGYPVGSLDPVVSLISGGFDSPVASYLTMKRGMRTHFLFFNLGGRDHEVGVKEVALYLWQKYGCNQRVLFISVPFEEVVAELLGQIEDSHMGVILKRMMLRVAERIADQLEVDALVTGECVAQVSSQTLRNLSVIDQVTSKLVLRPLIATDKEDIVRMASQIGTQEFAANMPEYCGVISVNPTTRAKLGRVEAQEQRFDMSILDRAIANATQTRIDRLAEQDLERSEVEVLTVPLSGATIIDIRHPDEEQLAPLRVHEEVLKIPFFELHSKAATLAADQTYMLYCGKGVMSRLHASHLIDSTNLTVKVYAPRTL</sequence>
<feature type="binding site" evidence="9">
    <location>
        <position position="288"/>
    </location>
    <ligand>
        <name>ATP</name>
        <dbReference type="ChEBI" id="CHEBI:30616"/>
    </ligand>
</feature>
<feature type="binding site" evidence="9">
    <location>
        <position position="297"/>
    </location>
    <ligand>
        <name>ATP</name>
        <dbReference type="ChEBI" id="CHEBI:30616"/>
    </ligand>
</feature>
<dbReference type="GO" id="GO:0052837">
    <property type="term" value="P:thiazole biosynthetic process"/>
    <property type="evidence" value="ECO:0007669"/>
    <property type="project" value="InterPro"/>
</dbReference>
<keyword evidence="5 9" id="KW-0547">Nucleotide-binding</keyword>
<dbReference type="HAMAP" id="MF_00021">
    <property type="entry name" value="ThiI"/>
    <property type="match status" value="1"/>
</dbReference>
<keyword evidence="7 9" id="KW-0694">RNA-binding</keyword>
<evidence type="ECO:0000259" key="10">
    <source>
        <dbReference type="PROSITE" id="PS51165"/>
    </source>
</evidence>
<dbReference type="InterPro" id="IPR003720">
    <property type="entry name" value="tRNA_STrfase"/>
</dbReference>
<dbReference type="Gene3D" id="3.40.50.620">
    <property type="entry name" value="HUPs"/>
    <property type="match status" value="1"/>
</dbReference>
<comment type="pathway">
    <text evidence="9">Cofactor biosynthesis; thiamine diphosphate biosynthesis.</text>
</comment>
<dbReference type="InterPro" id="IPR026340">
    <property type="entry name" value="THII_Thiazole_biosynth_dom"/>
</dbReference>
<comment type="catalytic activity">
    <reaction evidence="9">
        <text>[ThiI sulfur-carrier protein]-S-sulfanyl-L-cysteine + a uridine in tRNA + 2 reduced [2Fe-2S]-[ferredoxin] + ATP + H(+) = [ThiI sulfur-carrier protein]-L-cysteine + a 4-thiouridine in tRNA + 2 oxidized [2Fe-2S]-[ferredoxin] + AMP + diphosphate</text>
        <dbReference type="Rhea" id="RHEA:24176"/>
        <dbReference type="Rhea" id="RHEA-COMP:10000"/>
        <dbReference type="Rhea" id="RHEA-COMP:10001"/>
        <dbReference type="Rhea" id="RHEA-COMP:13337"/>
        <dbReference type="Rhea" id="RHEA-COMP:13338"/>
        <dbReference type="Rhea" id="RHEA-COMP:13339"/>
        <dbReference type="Rhea" id="RHEA-COMP:13340"/>
        <dbReference type="ChEBI" id="CHEBI:15378"/>
        <dbReference type="ChEBI" id="CHEBI:29950"/>
        <dbReference type="ChEBI" id="CHEBI:30616"/>
        <dbReference type="ChEBI" id="CHEBI:33019"/>
        <dbReference type="ChEBI" id="CHEBI:33737"/>
        <dbReference type="ChEBI" id="CHEBI:33738"/>
        <dbReference type="ChEBI" id="CHEBI:61963"/>
        <dbReference type="ChEBI" id="CHEBI:65315"/>
        <dbReference type="ChEBI" id="CHEBI:136798"/>
        <dbReference type="ChEBI" id="CHEBI:456215"/>
        <dbReference type="EC" id="2.8.1.4"/>
    </reaction>
</comment>
<dbReference type="Proteomes" id="UP000539350">
    <property type="component" value="Unassembled WGS sequence"/>
</dbReference>
<dbReference type="GO" id="GO:0004810">
    <property type="term" value="F:CCA tRNA nucleotidyltransferase activity"/>
    <property type="evidence" value="ECO:0007669"/>
    <property type="project" value="InterPro"/>
</dbReference>
<comment type="catalytic activity">
    <reaction evidence="9">
        <text>[ThiS sulfur-carrier protein]-C-terminal Gly-Gly-AMP + S-sulfanyl-L-cysteinyl-[cysteine desulfurase] + AH2 = [ThiS sulfur-carrier protein]-C-terminal-Gly-aminoethanethioate + L-cysteinyl-[cysteine desulfurase] + A + AMP + 2 H(+)</text>
        <dbReference type="Rhea" id="RHEA:43340"/>
        <dbReference type="Rhea" id="RHEA-COMP:12157"/>
        <dbReference type="Rhea" id="RHEA-COMP:12158"/>
        <dbReference type="Rhea" id="RHEA-COMP:12910"/>
        <dbReference type="Rhea" id="RHEA-COMP:19908"/>
        <dbReference type="ChEBI" id="CHEBI:13193"/>
        <dbReference type="ChEBI" id="CHEBI:15378"/>
        <dbReference type="ChEBI" id="CHEBI:17499"/>
        <dbReference type="ChEBI" id="CHEBI:29950"/>
        <dbReference type="ChEBI" id="CHEBI:61963"/>
        <dbReference type="ChEBI" id="CHEBI:90618"/>
        <dbReference type="ChEBI" id="CHEBI:232372"/>
        <dbReference type="ChEBI" id="CHEBI:456215"/>
    </reaction>
</comment>
<keyword evidence="3 9" id="KW-0820">tRNA-binding</keyword>
<dbReference type="Pfam" id="PF02568">
    <property type="entry name" value="ThiI"/>
    <property type="match status" value="1"/>
</dbReference>
<accession>A0A7W2TXU8</accession>
<protein>
    <recommendedName>
        <fullName evidence="9">Probable tRNA sulfurtransferase</fullName>
        <ecNumber evidence="9">2.8.1.4</ecNumber>
    </recommendedName>
    <alternativeName>
        <fullName evidence="9">Sulfur carrier protein ThiS sulfurtransferase</fullName>
    </alternativeName>
    <alternativeName>
        <fullName evidence="9">Thiamine biosynthesis protein ThiI</fullName>
    </alternativeName>
    <alternativeName>
        <fullName evidence="9">tRNA 4-thiouridine synthase</fullName>
    </alternativeName>
</protein>
<feature type="binding site" evidence="9">
    <location>
        <begin position="184"/>
        <end position="185"/>
    </location>
    <ligand>
        <name>ATP</name>
        <dbReference type="ChEBI" id="CHEBI:30616"/>
    </ligand>
</feature>
<dbReference type="SUPFAM" id="SSF52821">
    <property type="entry name" value="Rhodanese/Cell cycle control phosphatase"/>
    <property type="match status" value="1"/>
</dbReference>
<dbReference type="Gene3D" id="3.40.250.10">
    <property type="entry name" value="Rhodanese-like domain"/>
    <property type="match status" value="1"/>
</dbReference>
<dbReference type="InterPro" id="IPR049961">
    <property type="entry name" value="ThiI_N"/>
</dbReference>
<evidence type="ECO:0000313" key="11">
    <source>
        <dbReference type="EMBL" id="MBA6413910.1"/>
    </source>
</evidence>
<dbReference type="GO" id="GO:0009228">
    <property type="term" value="P:thiamine biosynthetic process"/>
    <property type="evidence" value="ECO:0007669"/>
    <property type="project" value="UniProtKB-KW"/>
</dbReference>
<feature type="domain" description="THUMP" evidence="10">
    <location>
        <begin position="62"/>
        <end position="166"/>
    </location>
</feature>
<keyword evidence="2 9" id="KW-0963">Cytoplasm</keyword>
<dbReference type="GO" id="GO:0000049">
    <property type="term" value="F:tRNA binding"/>
    <property type="evidence" value="ECO:0007669"/>
    <property type="project" value="UniProtKB-UniRule"/>
</dbReference>
<dbReference type="PANTHER" id="PTHR43209:SF1">
    <property type="entry name" value="TRNA SULFURTRANSFERASE"/>
    <property type="match status" value="1"/>
</dbReference>
<gene>
    <name evidence="9 11" type="primary">thiI</name>
    <name evidence="11" type="ORF">H2508_12385</name>
</gene>
<dbReference type="AlphaFoldDB" id="A0A7W2TXU8"/>
<dbReference type="NCBIfam" id="TIGR00342">
    <property type="entry name" value="tRNA uracil 4-sulfurtransferase ThiI"/>
    <property type="match status" value="1"/>
</dbReference>
<comment type="function">
    <text evidence="9">Catalyzes the ATP-dependent transfer of a sulfur to tRNA to produce 4-thiouridine in position 8 of tRNAs, which functions as a near-UV photosensor. Also catalyzes the transfer of sulfur to the sulfur carrier protein ThiS, forming ThiS-thiocarboxylate. This is a step in the synthesis of thiazole, in the thiamine biosynthesis pathway. The sulfur is donated as persulfide by IscS.</text>
</comment>
<evidence type="ECO:0000256" key="6">
    <source>
        <dbReference type="ARBA" id="ARBA00022840"/>
    </source>
</evidence>
<reference evidence="11 12" key="1">
    <citation type="submission" date="2020-07" db="EMBL/GenBank/DDBJ databases">
        <title>Halieaceae bacterium, F7430, whole genome shotgun sequencing project.</title>
        <authorList>
            <person name="Jiang S."/>
            <person name="Liu Z.W."/>
            <person name="Du Z.J."/>
        </authorList>
    </citation>
    <scope>NUCLEOTIDE SEQUENCE [LARGE SCALE GENOMIC DNA]</scope>
    <source>
        <strain evidence="11 12">F7430</strain>
    </source>
</reference>
<dbReference type="EMBL" id="JACFXU010000017">
    <property type="protein sequence ID" value="MBA6413910.1"/>
    <property type="molecule type" value="Genomic_DNA"/>
</dbReference>
<comment type="subcellular location">
    <subcellularLocation>
        <location evidence="1 9">Cytoplasm</location>
    </subcellularLocation>
</comment>
<dbReference type="PROSITE" id="PS51165">
    <property type="entry name" value="THUMP"/>
    <property type="match status" value="1"/>
</dbReference>
<dbReference type="RefSeq" id="WP_182174168.1">
    <property type="nucleotide sequence ID" value="NZ_JACFXU010000017.1"/>
</dbReference>
<dbReference type="GO" id="GO:0140741">
    <property type="term" value="F:tRNA-uracil-4 sulfurtransferase activity"/>
    <property type="evidence" value="ECO:0007669"/>
    <property type="project" value="UniProtKB-EC"/>
</dbReference>
<dbReference type="InterPro" id="IPR020536">
    <property type="entry name" value="ThiI_AANH"/>
</dbReference>
<dbReference type="InterPro" id="IPR054173">
    <property type="entry name" value="ThiI_fer"/>
</dbReference>
<keyword evidence="12" id="KW-1185">Reference proteome</keyword>
<evidence type="ECO:0000256" key="7">
    <source>
        <dbReference type="ARBA" id="ARBA00022884"/>
    </source>
</evidence>
<dbReference type="GO" id="GO:0005829">
    <property type="term" value="C:cytosol"/>
    <property type="evidence" value="ECO:0007669"/>
    <property type="project" value="TreeGrafter"/>
</dbReference>
<evidence type="ECO:0000256" key="8">
    <source>
        <dbReference type="ARBA" id="ARBA00022977"/>
    </source>
</evidence>
<dbReference type="InterPro" id="IPR014729">
    <property type="entry name" value="Rossmann-like_a/b/a_fold"/>
</dbReference>
<comment type="caution">
    <text evidence="11">The sequence shown here is derived from an EMBL/GenBank/DDBJ whole genome shotgun (WGS) entry which is preliminary data.</text>
</comment>
<dbReference type="CDD" id="cd01712">
    <property type="entry name" value="PPase_ThiI"/>
    <property type="match status" value="1"/>
</dbReference>
<dbReference type="PANTHER" id="PTHR43209">
    <property type="entry name" value="TRNA SULFURTRANSFERASE"/>
    <property type="match status" value="1"/>
</dbReference>
<dbReference type="Pfam" id="PF22025">
    <property type="entry name" value="ThiI_fer"/>
    <property type="match status" value="1"/>
</dbReference>
<dbReference type="Pfam" id="PF02926">
    <property type="entry name" value="THUMP"/>
    <property type="match status" value="1"/>
</dbReference>
<dbReference type="GO" id="GO:0005524">
    <property type="term" value="F:ATP binding"/>
    <property type="evidence" value="ECO:0007669"/>
    <property type="project" value="UniProtKB-UniRule"/>
</dbReference>
<dbReference type="GO" id="GO:0002937">
    <property type="term" value="P:tRNA 4-thiouridine biosynthesis"/>
    <property type="evidence" value="ECO:0007669"/>
    <property type="project" value="TreeGrafter"/>
</dbReference>
<dbReference type="InterPro" id="IPR036873">
    <property type="entry name" value="Rhodanese-like_dom_sf"/>
</dbReference>
<dbReference type="EC" id="2.8.1.4" evidence="9"/>
<dbReference type="UniPathway" id="UPA00060"/>
<dbReference type="InterPro" id="IPR004114">
    <property type="entry name" value="THUMP_dom"/>
</dbReference>
<comment type="similarity">
    <text evidence="9">Belongs to the ThiI family.</text>
</comment>
<evidence type="ECO:0000256" key="4">
    <source>
        <dbReference type="ARBA" id="ARBA00022679"/>
    </source>
</evidence>
<evidence type="ECO:0000256" key="2">
    <source>
        <dbReference type="ARBA" id="ARBA00022490"/>
    </source>
</evidence>
<dbReference type="CDD" id="cd11716">
    <property type="entry name" value="THUMP_ThiI"/>
    <property type="match status" value="1"/>
</dbReference>
<keyword evidence="8 9" id="KW-0784">Thiamine biosynthesis</keyword>
<keyword evidence="4 9" id="KW-0808">Transferase</keyword>
<evidence type="ECO:0000256" key="3">
    <source>
        <dbReference type="ARBA" id="ARBA00022555"/>
    </source>
</evidence>
<dbReference type="Gene3D" id="3.30.2130.30">
    <property type="match status" value="1"/>
</dbReference>
<evidence type="ECO:0000256" key="1">
    <source>
        <dbReference type="ARBA" id="ARBA00004496"/>
    </source>
</evidence>
<organism evidence="11 12">
    <name type="scientific">Sediminihaliea albiluteola</name>
    <dbReference type="NCBI Taxonomy" id="2758564"/>
    <lineage>
        <taxon>Bacteria</taxon>
        <taxon>Pseudomonadati</taxon>
        <taxon>Pseudomonadota</taxon>
        <taxon>Gammaproteobacteria</taxon>
        <taxon>Cellvibrionales</taxon>
        <taxon>Halieaceae</taxon>
        <taxon>Sediminihaliea</taxon>
    </lineage>
</organism>
<dbReference type="GO" id="GO:0009229">
    <property type="term" value="P:thiamine diphosphate biosynthetic process"/>
    <property type="evidence" value="ECO:0007669"/>
    <property type="project" value="UniProtKB-UniRule"/>
</dbReference>
<evidence type="ECO:0000313" key="12">
    <source>
        <dbReference type="Proteomes" id="UP000539350"/>
    </source>
</evidence>
<comment type="caution">
    <text evidence="9">Lacks conserved residue(s) required for the propagation of feature annotation.</text>
</comment>
<dbReference type="SUPFAM" id="SSF143437">
    <property type="entry name" value="THUMP domain-like"/>
    <property type="match status" value="1"/>
</dbReference>
<dbReference type="InterPro" id="IPR050102">
    <property type="entry name" value="tRNA_sulfurtransferase_ThiI"/>
</dbReference>
<name>A0A7W2TXU8_9GAMM</name>
<evidence type="ECO:0000256" key="5">
    <source>
        <dbReference type="ARBA" id="ARBA00022741"/>
    </source>
</evidence>
<dbReference type="InterPro" id="IPR049962">
    <property type="entry name" value="THUMP_ThiI"/>
</dbReference>
<dbReference type="NCBIfam" id="TIGR04271">
    <property type="entry name" value="ThiI_C_thiazole"/>
    <property type="match status" value="1"/>
</dbReference>
<feature type="binding site" evidence="9">
    <location>
        <position position="266"/>
    </location>
    <ligand>
        <name>ATP</name>
        <dbReference type="ChEBI" id="CHEBI:30616"/>
    </ligand>
</feature>